<dbReference type="PATRIC" id="fig|324602.8.peg.3862"/>
<dbReference type="InParanoid" id="A9WKI8"/>
<gene>
    <name evidence="6" type="ordered locus">Caur_3431</name>
</gene>
<dbReference type="PROSITE" id="PS50110">
    <property type="entry name" value="RESPONSE_REGULATORY"/>
    <property type="match status" value="1"/>
</dbReference>
<dbReference type="CDD" id="cd17535">
    <property type="entry name" value="REC_NarL-like"/>
    <property type="match status" value="1"/>
</dbReference>
<evidence type="ECO:0000313" key="6">
    <source>
        <dbReference type="EMBL" id="ABY36616.1"/>
    </source>
</evidence>
<name>A9WKI8_CHLAA</name>
<keyword evidence="2" id="KW-0238">DNA-binding</keyword>
<dbReference type="PROSITE" id="PS50043">
    <property type="entry name" value="HTH_LUXR_2"/>
    <property type="match status" value="1"/>
</dbReference>
<dbReference type="KEGG" id="cau:Caur_3431"/>
<evidence type="ECO:0000259" key="4">
    <source>
        <dbReference type="PROSITE" id="PS50043"/>
    </source>
</evidence>
<dbReference type="Pfam" id="PF00072">
    <property type="entry name" value="Response_reg"/>
    <property type="match status" value="1"/>
</dbReference>
<evidence type="ECO:0000313" key="7">
    <source>
        <dbReference type="Proteomes" id="UP000002008"/>
    </source>
</evidence>
<dbReference type="InterPro" id="IPR000792">
    <property type="entry name" value="Tscrpt_reg_LuxR_C"/>
</dbReference>
<dbReference type="SMART" id="SM00448">
    <property type="entry name" value="REC"/>
    <property type="match status" value="1"/>
</dbReference>
<evidence type="ECO:0000259" key="5">
    <source>
        <dbReference type="PROSITE" id="PS50110"/>
    </source>
</evidence>
<organism evidence="6 7">
    <name type="scientific">Chloroflexus aurantiacus (strain ATCC 29366 / DSM 635 / J-10-fl)</name>
    <dbReference type="NCBI Taxonomy" id="324602"/>
    <lineage>
        <taxon>Bacteria</taxon>
        <taxon>Bacillati</taxon>
        <taxon>Chloroflexota</taxon>
        <taxon>Chloroflexia</taxon>
        <taxon>Chloroflexales</taxon>
        <taxon>Chloroflexineae</taxon>
        <taxon>Chloroflexaceae</taxon>
        <taxon>Chloroflexus</taxon>
    </lineage>
</organism>
<dbReference type="InterPro" id="IPR058245">
    <property type="entry name" value="NreC/VraR/RcsB-like_REC"/>
</dbReference>
<dbReference type="InterPro" id="IPR001789">
    <property type="entry name" value="Sig_transdc_resp-reg_receiver"/>
</dbReference>
<dbReference type="AlphaFoldDB" id="A9WKI8"/>
<dbReference type="PRINTS" id="PR00038">
    <property type="entry name" value="HTHLUXR"/>
</dbReference>
<dbReference type="SMART" id="SM00421">
    <property type="entry name" value="HTH_LUXR"/>
    <property type="match status" value="1"/>
</dbReference>
<dbReference type="InterPro" id="IPR011006">
    <property type="entry name" value="CheY-like_superfamily"/>
</dbReference>
<dbReference type="PROSITE" id="PS00622">
    <property type="entry name" value="HTH_LUXR_1"/>
    <property type="match status" value="1"/>
</dbReference>
<dbReference type="PANTHER" id="PTHR43214">
    <property type="entry name" value="TWO-COMPONENT RESPONSE REGULATOR"/>
    <property type="match status" value="1"/>
</dbReference>
<dbReference type="Proteomes" id="UP000002008">
    <property type="component" value="Chromosome"/>
</dbReference>
<evidence type="ECO:0000256" key="2">
    <source>
        <dbReference type="ARBA" id="ARBA00023125"/>
    </source>
</evidence>
<dbReference type="GO" id="GO:0006355">
    <property type="term" value="P:regulation of DNA-templated transcription"/>
    <property type="evidence" value="ECO:0000318"/>
    <property type="project" value="GO_Central"/>
</dbReference>
<evidence type="ECO:0000256" key="3">
    <source>
        <dbReference type="PROSITE-ProRule" id="PRU00169"/>
    </source>
</evidence>
<dbReference type="GO" id="GO:0003700">
    <property type="term" value="F:DNA-binding transcription factor activity"/>
    <property type="evidence" value="ECO:0000318"/>
    <property type="project" value="GO_Central"/>
</dbReference>
<feature type="modified residue" description="4-aspartylphosphate" evidence="3">
    <location>
        <position position="56"/>
    </location>
</feature>
<dbReference type="GO" id="GO:0000160">
    <property type="term" value="P:phosphorelay signal transduction system"/>
    <property type="evidence" value="ECO:0007669"/>
    <property type="project" value="InterPro"/>
</dbReference>
<dbReference type="Pfam" id="PF00196">
    <property type="entry name" value="GerE"/>
    <property type="match status" value="1"/>
</dbReference>
<reference evidence="7" key="1">
    <citation type="journal article" date="2011" name="BMC Genomics">
        <title>Complete genome sequence of the filamentous anoxygenic phototrophic bacterium Chloroflexus aurantiacus.</title>
        <authorList>
            <person name="Tang K.H."/>
            <person name="Barry K."/>
            <person name="Chertkov O."/>
            <person name="Dalin E."/>
            <person name="Han C.S."/>
            <person name="Hauser L.J."/>
            <person name="Honchak B.M."/>
            <person name="Karbach L.E."/>
            <person name="Land M.L."/>
            <person name="Lapidus A."/>
            <person name="Larimer F.W."/>
            <person name="Mikhailova N."/>
            <person name="Pitluck S."/>
            <person name="Pierson B.K."/>
            <person name="Blankenship R.E."/>
        </authorList>
    </citation>
    <scope>NUCLEOTIDE SEQUENCE [LARGE SCALE GENOMIC DNA]</scope>
    <source>
        <strain evidence="7">ATCC 29366 / DSM 635 / J-10-fl</strain>
    </source>
</reference>
<dbReference type="PANTHER" id="PTHR43214:SF37">
    <property type="entry name" value="TRANSCRIPTIONAL REGULATORY PROTEIN YDFI"/>
    <property type="match status" value="1"/>
</dbReference>
<keyword evidence="1 3" id="KW-0597">Phosphoprotein</keyword>
<protein>
    <submittedName>
        <fullName evidence="6">Response regulator receiver</fullName>
    </submittedName>
</protein>
<dbReference type="eggNOG" id="COG2197">
    <property type="taxonomic scope" value="Bacteria"/>
</dbReference>
<sequence>MSPIRVALVDDHSIVRRGLSAYLAAQPDIVVVGEAANGESALQMASTWQADVIVMDVLMPGGIDGIETTRQLKRLIPHTHIIILSGYADDARVIGALRAGAITYIEKESQPEQLLEAIRGAMAGKAVLAPALMQRILEAQTSKAADTLTEREREVLKLVAEGLTNAEIASRLTVSEETVKTHVASILRKLGLAHRTQAAIYALRHGLVS</sequence>
<dbReference type="STRING" id="324602.Caur_3431"/>
<dbReference type="RefSeq" id="WP_012259269.1">
    <property type="nucleotide sequence ID" value="NC_010175.1"/>
</dbReference>
<dbReference type="SUPFAM" id="SSF52172">
    <property type="entry name" value="CheY-like"/>
    <property type="match status" value="1"/>
</dbReference>
<keyword evidence="7" id="KW-1185">Reference proteome</keyword>
<proteinExistence type="predicted"/>
<dbReference type="EnsemblBacteria" id="ABY36616">
    <property type="protein sequence ID" value="ABY36616"/>
    <property type="gene ID" value="Caur_3431"/>
</dbReference>
<dbReference type="SUPFAM" id="SSF46894">
    <property type="entry name" value="C-terminal effector domain of the bipartite response regulators"/>
    <property type="match status" value="1"/>
</dbReference>
<evidence type="ECO:0000256" key="1">
    <source>
        <dbReference type="ARBA" id="ARBA00022553"/>
    </source>
</evidence>
<feature type="domain" description="HTH luxR-type" evidence="4">
    <location>
        <begin position="141"/>
        <end position="206"/>
    </location>
</feature>
<dbReference type="EMBL" id="CP000909">
    <property type="protein sequence ID" value="ABY36616.1"/>
    <property type="molecule type" value="Genomic_DNA"/>
</dbReference>
<dbReference type="CDD" id="cd06170">
    <property type="entry name" value="LuxR_C_like"/>
    <property type="match status" value="1"/>
</dbReference>
<dbReference type="Gene3D" id="3.40.50.2300">
    <property type="match status" value="1"/>
</dbReference>
<dbReference type="InterPro" id="IPR016032">
    <property type="entry name" value="Sig_transdc_resp-reg_C-effctor"/>
</dbReference>
<dbReference type="HOGENOM" id="CLU_000445_90_10_0"/>
<feature type="domain" description="Response regulatory" evidence="5">
    <location>
        <begin position="5"/>
        <end position="122"/>
    </location>
</feature>
<dbReference type="GO" id="GO:0000976">
    <property type="term" value="F:transcription cis-regulatory region binding"/>
    <property type="evidence" value="ECO:0000318"/>
    <property type="project" value="GO_Central"/>
</dbReference>
<accession>A9WKI8</accession>
<dbReference type="InterPro" id="IPR039420">
    <property type="entry name" value="WalR-like"/>
</dbReference>